<name>A0AAD5R3Y3_PARTN</name>
<accession>A0AAD5R3Y3</accession>
<comment type="caution">
    <text evidence="1">The sequence shown here is derived from an EMBL/GenBank/DDBJ whole genome shotgun (WGS) entry which is preliminary data.</text>
</comment>
<keyword evidence="2" id="KW-1185">Reference proteome</keyword>
<gene>
    <name evidence="1" type="ORF">KIN20_030351</name>
</gene>
<dbReference type="AlphaFoldDB" id="A0AAD5R3Y3"/>
<proteinExistence type="predicted"/>
<reference evidence="1" key="1">
    <citation type="submission" date="2021-06" db="EMBL/GenBank/DDBJ databases">
        <title>Parelaphostrongylus tenuis whole genome reference sequence.</title>
        <authorList>
            <person name="Garwood T.J."/>
            <person name="Larsen P.A."/>
            <person name="Fountain-Jones N.M."/>
            <person name="Garbe J.R."/>
            <person name="Macchietto M.G."/>
            <person name="Kania S.A."/>
            <person name="Gerhold R.W."/>
            <person name="Richards J.E."/>
            <person name="Wolf T.M."/>
        </authorList>
    </citation>
    <scope>NUCLEOTIDE SEQUENCE</scope>
    <source>
        <strain evidence="1">MNPRO001-30</strain>
        <tissue evidence="1">Meninges</tissue>
    </source>
</reference>
<protein>
    <submittedName>
        <fullName evidence="1">Uncharacterized protein</fullName>
    </submittedName>
</protein>
<dbReference type="EMBL" id="JAHQIW010006372">
    <property type="protein sequence ID" value="KAJ1368988.1"/>
    <property type="molecule type" value="Genomic_DNA"/>
</dbReference>
<organism evidence="1 2">
    <name type="scientific">Parelaphostrongylus tenuis</name>
    <name type="common">Meningeal worm</name>
    <dbReference type="NCBI Taxonomy" id="148309"/>
    <lineage>
        <taxon>Eukaryota</taxon>
        <taxon>Metazoa</taxon>
        <taxon>Ecdysozoa</taxon>
        <taxon>Nematoda</taxon>
        <taxon>Chromadorea</taxon>
        <taxon>Rhabditida</taxon>
        <taxon>Rhabditina</taxon>
        <taxon>Rhabditomorpha</taxon>
        <taxon>Strongyloidea</taxon>
        <taxon>Metastrongylidae</taxon>
        <taxon>Parelaphostrongylus</taxon>
    </lineage>
</organism>
<sequence length="117" mass="12898">MVYAGKPGVSVKVSGIATTREGAQAFVERLVMQTVYDVLENQGRSALLPDAVISSILSQLTVRISYEPLPCQEVVLNLAADMGGSIISKTHSNDSKLKHRRMKNYKLFDVDEKMDNI</sequence>
<evidence type="ECO:0000313" key="2">
    <source>
        <dbReference type="Proteomes" id="UP001196413"/>
    </source>
</evidence>
<dbReference type="Proteomes" id="UP001196413">
    <property type="component" value="Unassembled WGS sequence"/>
</dbReference>
<evidence type="ECO:0000313" key="1">
    <source>
        <dbReference type="EMBL" id="KAJ1368988.1"/>
    </source>
</evidence>